<organism evidence="1 2">
    <name type="scientific">Crucibulum laeve</name>
    <dbReference type="NCBI Taxonomy" id="68775"/>
    <lineage>
        <taxon>Eukaryota</taxon>
        <taxon>Fungi</taxon>
        <taxon>Dikarya</taxon>
        <taxon>Basidiomycota</taxon>
        <taxon>Agaricomycotina</taxon>
        <taxon>Agaricomycetes</taxon>
        <taxon>Agaricomycetidae</taxon>
        <taxon>Agaricales</taxon>
        <taxon>Agaricineae</taxon>
        <taxon>Nidulariaceae</taxon>
        <taxon>Crucibulum</taxon>
    </lineage>
</organism>
<evidence type="ECO:0000313" key="1">
    <source>
        <dbReference type="EMBL" id="TFK31048.1"/>
    </source>
</evidence>
<dbReference type="Proteomes" id="UP000308652">
    <property type="component" value="Unassembled WGS sequence"/>
</dbReference>
<protein>
    <submittedName>
        <fullName evidence="1">Uncharacterized protein</fullName>
    </submittedName>
</protein>
<dbReference type="AlphaFoldDB" id="A0A5C3LE14"/>
<dbReference type="EMBL" id="ML213992">
    <property type="protein sequence ID" value="TFK31048.1"/>
    <property type="molecule type" value="Genomic_DNA"/>
</dbReference>
<keyword evidence="2" id="KW-1185">Reference proteome</keyword>
<sequence>MNIVVVLHDHLALPNLTGMNLLLTHTNLNHLCFLLVSNAYSSSISTHSSLYITTLSKGLFLQKAPMYVLSAVY</sequence>
<proteinExistence type="predicted"/>
<reference evidence="1 2" key="1">
    <citation type="journal article" date="2019" name="Nat. Ecol. Evol.">
        <title>Megaphylogeny resolves global patterns of mushroom evolution.</title>
        <authorList>
            <person name="Varga T."/>
            <person name="Krizsan K."/>
            <person name="Foldi C."/>
            <person name="Dima B."/>
            <person name="Sanchez-Garcia M."/>
            <person name="Sanchez-Ramirez S."/>
            <person name="Szollosi G.J."/>
            <person name="Szarkandi J.G."/>
            <person name="Papp V."/>
            <person name="Albert L."/>
            <person name="Andreopoulos W."/>
            <person name="Angelini C."/>
            <person name="Antonin V."/>
            <person name="Barry K.W."/>
            <person name="Bougher N.L."/>
            <person name="Buchanan P."/>
            <person name="Buyck B."/>
            <person name="Bense V."/>
            <person name="Catcheside P."/>
            <person name="Chovatia M."/>
            <person name="Cooper J."/>
            <person name="Damon W."/>
            <person name="Desjardin D."/>
            <person name="Finy P."/>
            <person name="Geml J."/>
            <person name="Haridas S."/>
            <person name="Hughes K."/>
            <person name="Justo A."/>
            <person name="Karasinski D."/>
            <person name="Kautmanova I."/>
            <person name="Kiss B."/>
            <person name="Kocsube S."/>
            <person name="Kotiranta H."/>
            <person name="LaButti K.M."/>
            <person name="Lechner B.E."/>
            <person name="Liimatainen K."/>
            <person name="Lipzen A."/>
            <person name="Lukacs Z."/>
            <person name="Mihaltcheva S."/>
            <person name="Morgado L.N."/>
            <person name="Niskanen T."/>
            <person name="Noordeloos M.E."/>
            <person name="Ohm R.A."/>
            <person name="Ortiz-Santana B."/>
            <person name="Ovrebo C."/>
            <person name="Racz N."/>
            <person name="Riley R."/>
            <person name="Savchenko A."/>
            <person name="Shiryaev A."/>
            <person name="Soop K."/>
            <person name="Spirin V."/>
            <person name="Szebenyi C."/>
            <person name="Tomsovsky M."/>
            <person name="Tulloss R.E."/>
            <person name="Uehling J."/>
            <person name="Grigoriev I.V."/>
            <person name="Vagvolgyi C."/>
            <person name="Papp T."/>
            <person name="Martin F.M."/>
            <person name="Miettinen O."/>
            <person name="Hibbett D.S."/>
            <person name="Nagy L.G."/>
        </authorList>
    </citation>
    <scope>NUCLEOTIDE SEQUENCE [LARGE SCALE GENOMIC DNA]</scope>
    <source>
        <strain evidence="1 2">CBS 166.37</strain>
    </source>
</reference>
<accession>A0A5C3LE14</accession>
<evidence type="ECO:0000313" key="2">
    <source>
        <dbReference type="Proteomes" id="UP000308652"/>
    </source>
</evidence>
<gene>
    <name evidence="1" type="ORF">BDQ12DRAFT_619671</name>
</gene>
<name>A0A5C3LE14_9AGAR</name>